<evidence type="ECO:0000313" key="1">
    <source>
        <dbReference type="EMBL" id="MBN9412784.1"/>
    </source>
</evidence>
<name>A0A8J7TV91_9PROT</name>
<proteinExistence type="predicted"/>
<reference evidence="1" key="1">
    <citation type="submission" date="2021-02" db="EMBL/GenBank/DDBJ databases">
        <title>Thiocyanate and organic carbon inputs drive convergent selection for specific autotrophic Afipia and Thiobacillus strains within complex microbiomes.</title>
        <authorList>
            <person name="Huddy R.J."/>
            <person name="Sachdeva R."/>
            <person name="Kadzinga F."/>
            <person name="Kantor R.S."/>
            <person name="Harrison S.T.L."/>
            <person name="Banfield J.F."/>
        </authorList>
    </citation>
    <scope>NUCLEOTIDE SEQUENCE</scope>
    <source>
        <strain evidence="1">SCN18_10_11_15_R4_P_38_20</strain>
    </source>
</reference>
<gene>
    <name evidence="1" type="ORF">J0H12_02500</name>
</gene>
<comment type="caution">
    <text evidence="1">The sequence shown here is derived from an EMBL/GenBank/DDBJ whole genome shotgun (WGS) entry which is preliminary data.</text>
</comment>
<evidence type="ECO:0000313" key="2">
    <source>
        <dbReference type="Proteomes" id="UP000664414"/>
    </source>
</evidence>
<sequence>MYVNGGVDKPHYTIGKSTLNTIDFHYSISREVEAKPLPVNNTRWREENYESKPRTEKKNMHIRWQYNITTDDVIAVSPKPQDIENGLIPSDKEVEQNKNGALAFIRAFHRAQS</sequence>
<dbReference type="Proteomes" id="UP000664414">
    <property type="component" value="Unassembled WGS sequence"/>
</dbReference>
<dbReference type="AlphaFoldDB" id="A0A8J7TV91"/>
<dbReference type="EMBL" id="JAFKGL010000013">
    <property type="protein sequence ID" value="MBN9412784.1"/>
    <property type="molecule type" value="Genomic_DNA"/>
</dbReference>
<accession>A0A8J7TV91</accession>
<organism evidence="1 2">
    <name type="scientific">Candidatus Paracaedimonas acanthamoebae</name>
    <dbReference type="NCBI Taxonomy" id="244581"/>
    <lineage>
        <taxon>Bacteria</taxon>
        <taxon>Pseudomonadati</taxon>
        <taxon>Pseudomonadota</taxon>
        <taxon>Alphaproteobacteria</taxon>
        <taxon>Holosporales</taxon>
        <taxon>Caedimonadaceae</taxon>
        <taxon>Candidatus Paracaedimonas</taxon>
    </lineage>
</organism>
<protein>
    <submittedName>
        <fullName evidence="1">Uncharacterized protein</fullName>
    </submittedName>
</protein>